<evidence type="ECO:0000313" key="1">
    <source>
        <dbReference type="EMBL" id="KRG69248.1"/>
    </source>
</evidence>
<proteinExistence type="predicted"/>
<keyword evidence="2" id="KW-1185">Reference proteome</keyword>
<dbReference type="PATRIC" id="fig|344882.3.peg.790"/>
<dbReference type="Proteomes" id="UP000052052">
    <property type="component" value="Unassembled WGS sequence"/>
</dbReference>
<comment type="caution">
    <text evidence="1">The sequence shown here is derived from an EMBL/GenBank/DDBJ whole genome shotgun (WGS) entry which is preliminary data.</text>
</comment>
<protein>
    <submittedName>
        <fullName evidence="1">Uncharacterized protein</fullName>
    </submittedName>
</protein>
<name>A0A0R0CID9_9GAMM</name>
<evidence type="ECO:0000313" key="2">
    <source>
        <dbReference type="Proteomes" id="UP000052052"/>
    </source>
</evidence>
<organism evidence="1 2">
    <name type="scientific">Pseudoxanthomonas dokdonensis</name>
    <dbReference type="NCBI Taxonomy" id="344882"/>
    <lineage>
        <taxon>Bacteria</taxon>
        <taxon>Pseudomonadati</taxon>
        <taxon>Pseudomonadota</taxon>
        <taxon>Gammaproteobacteria</taxon>
        <taxon>Lysobacterales</taxon>
        <taxon>Lysobacteraceae</taxon>
        <taxon>Pseudoxanthomonas</taxon>
    </lineage>
</organism>
<accession>A0A0R0CID9</accession>
<reference evidence="1 2" key="1">
    <citation type="submission" date="2015-05" db="EMBL/GenBank/DDBJ databases">
        <title>Genome sequencing and analysis of members of genus Stenotrophomonas.</title>
        <authorList>
            <person name="Patil P.P."/>
            <person name="Midha S."/>
            <person name="Patil P.B."/>
        </authorList>
    </citation>
    <scope>NUCLEOTIDE SEQUENCE [LARGE SCALE GENOMIC DNA]</scope>
    <source>
        <strain evidence="1 2">DSM 21858</strain>
    </source>
</reference>
<sequence length="127" mass="14063">MMSNQIPLFVDDYHDAVRHAVEAMGGFKRIGHDMKPDMTVEAAGRWLADCCNPDKREKLSLSELAYIRKAARQAGVHVLAAYEAQAAGYAEPQPINPEDEAAQLQREFIASVKALEALQARMARTHA</sequence>
<gene>
    <name evidence="1" type="ORF">ABB29_12095</name>
</gene>
<dbReference type="EMBL" id="LDJL01000011">
    <property type="protein sequence ID" value="KRG69248.1"/>
    <property type="molecule type" value="Genomic_DNA"/>
</dbReference>
<dbReference type="AlphaFoldDB" id="A0A0R0CID9"/>